<evidence type="ECO:0000313" key="2">
    <source>
        <dbReference type="Proteomes" id="UP000729733"/>
    </source>
</evidence>
<protein>
    <submittedName>
        <fullName evidence="1">Methyltransferase domain-containing protein</fullName>
    </submittedName>
</protein>
<reference evidence="1" key="1">
    <citation type="journal article" date="2021" name="Antonie Van Leeuwenhoek">
        <title>Draft genome and description of Waterburya agarophytonicola gen. nov. sp. nov. (Pleurocapsales, Cyanobacteria): a seaweed symbiont.</title>
        <authorList>
            <person name="Bonthond G."/>
            <person name="Shalygin S."/>
            <person name="Bayer T."/>
            <person name="Weinberger F."/>
        </authorList>
    </citation>
    <scope>NUCLEOTIDE SEQUENCE</scope>
    <source>
        <strain evidence="1">KI4</strain>
    </source>
</reference>
<dbReference type="RefSeq" id="WP_229640720.1">
    <property type="nucleotide sequence ID" value="NZ_JADWDC010000026.1"/>
</dbReference>
<name>A0A964FFD8_9CYAN</name>
<dbReference type="EMBL" id="JADWDC010000026">
    <property type="protein sequence ID" value="MCC0177655.1"/>
    <property type="molecule type" value="Genomic_DNA"/>
</dbReference>
<dbReference type="InterPro" id="IPR029063">
    <property type="entry name" value="SAM-dependent_MTases_sf"/>
</dbReference>
<dbReference type="Pfam" id="PF13489">
    <property type="entry name" value="Methyltransf_23"/>
    <property type="match status" value="1"/>
</dbReference>
<sequence>MNNLEMQNVDSKKSQTKGLLEEFNEISDKIYPDPGLLSIVSSLRTWLGLNATILIQRLGYNKKKISALQDKPIVLNIGCQGSKSEDSNCVDTDLLIGNSILKFALGKLDYDLLLNVTYYDKNLSNVAEGIVISHVLEHIPSTLVITALKNCYAYLKTGGCIRVSVPNLALYHQPNFPESEKVHNRILAENLLIYAWGHKFMYDAELLTVLMKEAGFSNIKEVTYGKGLLGDQDPAKHSHESMYLTGIKV</sequence>
<accession>A0A964FFD8</accession>
<comment type="caution">
    <text evidence="1">The sequence shown here is derived from an EMBL/GenBank/DDBJ whole genome shotgun (WGS) entry which is preliminary data.</text>
</comment>
<keyword evidence="1" id="KW-0489">Methyltransferase</keyword>
<dbReference type="GO" id="GO:0032259">
    <property type="term" value="P:methylation"/>
    <property type="evidence" value="ECO:0007669"/>
    <property type="project" value="UniProtKB-KW"/>
</dbReference>
<keyword evidence="1" id="KW-0808">Transferase</keyword>
<dbReference type="Proteomes" id="UP000729733">
    <property type="component" value="Unassembled WGS sequence"/>
</dbReference>
<dbReference type="SUPFAM" id="SSF53335">
    <property type="entry name" value="S-adenosyl-L-methionine-dependent methyltransferases"/>
    <property type="match status" value="1"/>
</dbReference>
<keyword evidence="2" id="KW-1185">Reference proteome</keyword>
<organism evidence="1 2">
    <name type="scientific">Waterburya agarophytonicola KI4</name>
    <dbReference type="NCBI Taxonomy" id="2874699"/>
    <lineage>
        <taxon>Bacteria</taxon>
        <taxon>Bacillati</taxon>
        <taxon>Cyanobacteriota</taxon>
        <taxon>Cyanophyceae</taxon>
        <taxon>Pleurocapsales</taxon>
        <taxon>Hyellaceae</taxon>
        <taxon>Waterburya</taxon>
        <taxon>Waterburya agarophytonicola</taxon>
    </lineage>
</organism>
<gene>
    <name evidence="1" type="ORF">I4641_11765</name>
</gene>
<proteinExistence type="predicted"/>
<dbReference type="GO" id="GO:0008168">
    <property type="term" value="F:methyltransferase activity"/>
    <property type="evidence" value="ECO:0007669"/>
    <property type="project" value="UniProtKB-KW"/>
</dbReference>
<dbReference type="Gene3D" id="3.40.50.150">
    <property type="entry name" value="Vaccinia Virus protein VP39"/>
    <property type="match status" value="1"/>
</dbReference>
<evidence type="ECO:0000313" key="1">
    <source>
        <dbReference type="EMBL" id="MCC0177655.1"/>
    </source>
</evidence>
<dbReference type="AlphaFoldDB" id="A0A964FFD8"/>